<organism evidence="1">
    <name type="scientific">Rhizophora mucronata</name>
    <name type="common">Asiatic mangrove</name>
    <dbReference type="NCBI Taxonomy" id="61149"/>
    <lineage>
        <taxon>Eukaryota</taxon>
        <taxon>Viridiplantae</taxon>
        <taxon>Streptophyta</taxon>
        <taxon>Embryophyta</taxon>
        <taxon>Tracheophyta</taxon>
        <taxon>Spermatophyta</taxon>
        <taxon>Magnoliopsida</taxon>
        <taxon>eudicotyledons</taxon>
        <taxon>Gunneridae</taxon>
        <taxon>Pentapetalae</taxon>
        <taxon>rosids</taxon>
        <taxon>fabids</taxon>
        <taxon>Malpighiales</taxon>
        <taxon>Rhizophoraceae</taxon>
        <taxon>Rhizophora</taxon>
    </lineage>
</organism>
<dbReference type="EMBL" id="GGEC01065153">
    <property type="protein sequence ID" value="MBX45637.1"/>
    <property type="molecule type" value="Transcribed_RNA"/>
</dbReference>
<accession>A0A2P2NSY8</accession>
<reference evidence="1" key="1">
    <citation type="submission" date="2018-02" db="EMBL/GenBank/DDBJ databases">
        <title>Rhizophora mucronata_Transcriptome.</title>
        <authorList>
            <person name="Meera S.P."/>
            <person name="Sreeshan A."/>
            <person name="Augustine A."/>
        </authorList>
    </citation>
    <scope>NUCLEOTIDE SEQUENCE</scope>
    <source>
        <tissue evidence="1">Leaf</tissue>
    </source>
</reference>
<dbReference type="AlphaFoldDB" id="A0A2P2NSY8"/>
<protein>
    <submittedName>
        <fullName evidence="1">Uncharacterized protein</fullName>
    </submittedName>
</protein>
<sequence length="50" mass="5996">MCLRDKKSRHRQQVIGYTVMDNETELFKTEFGSKSNKMVKILDKLKRNHI</sequence>
<evidence type="ECO:0000313" key="1">
    <source>
        <dbReference type="EMBL" id="MBX45637.1"/>
    </source>
</evidence>
<name>A0A2P2NSY8_RHIMU</name>
<proteinExistence type="predicted"/>